<reference evidence="2" key="2">
    <citation type="submission" date="2019-10" db="EMBL/GenBank/DDBJ databases">
        <title>A de novo genome assembly of a pear dwarfing rootstock.</title>
        <authorList>
            <person name="Wang F."/>
            <person name="Wang J."/>
            <person name="Li S."/>
            <person name="Zhang Y."/>
            <person name="Fang M."/>
            <person name="Ma L."/>
            <person name="Zhao Y."/>
            <person name="Jiang S."/>
        </authorList>
    </citation>
    <scope>NUCLEOTIDE SEQUENCE [LARGE SCALE GENOMIC DNA]</scope>
</reference>
<accession>A0A5N5GPA4</accession>
<keyword evidence="2" id="KW-1185">Reference proteome</keyword>
<comment type="caution">
    <text evidence="1">The sequence shown here is derived from an EMBL/GenBank/DDBJ whole genome shotgun (WGS) entry which is preliminary data.</text>
</comment>
<organism evidence="1 2">
    <name type="scientific">Pyrus ussuriensis x Pyrus communis</name>
    <dbReference type="NCBI Taxonomy" id="2448454"/>
    <lineage>
        <taxon>Eukaryota</taxon>
        <taxon>Viridiplantae</taxon>
        <taxon>Streptophyta</taxon>
        <taxon>Embryophyta</taxon>
        <taxon>Tracheophyta</taxon>
        <taxon>Spermatophyta</taxon>
        <taxon>Magnoliopsida</taxon>
        <taxon>eudicotyledons</taxon>
        <taxon>Gunneridae</taxon>
        <taxon>Pentapetalae</taxon>
        <taxon>rosids</taxon>
        <taxon>fabids</taxon>
        <taxon>Rosales</taxon>
        <taxon>Rosaceae</taxon>
        <taxon>Amygdaloideae</taxon>
        <taxon>Maleae</taxon>
        <taxon>Pyrus</taxon>
    </lineage>
</organism>
<sequence length="111" mass="12183">MTKLRSPEIRHARCQRGAVIGRDAEEARTLGLRVHSGELCGSALRAESRINEISRAGKGGQCGGEIEKSRSERAREKAKWLLMVMRGREDDSNLDSVLDSSAEAGLGLTRY</sequence>
<protein>
    <submittedName>
        <fullName evidence="1">U-box domain-containing protein 38</fullName>
    </submittedName>
</protein>
<reference evidence="1 2" key="3">
    <citation type="submission" date="2019-11" db="EMBL/GenBank/DDBJ databases">
        <title>A de novo genome assembly of a pear dwarfing rootstock.</title>
        <authorList>
            <person name="Wang F."/>
            <person name="Wang J."/>
            <person name="Li S."/>
            <person name="Zhang Y."/>
            <person name="Fang M."/>
            <person name="Ma L."/>
            <person name="Zhao Y."/>
            <person name="Jiang S."/>
        </authorList>
    </citation>
    <scope>NUCLEOTIDE SEQUENCE [LARGE SCALE GENOMIC DNA]</scope>
    <source>
        <strain evidence="1">S2</strain>
        <tissue evidence="1">Leaf</tissue>
    </source>
</reference>
<name>A0A5N5GPA4_9ROSA</name>
<proteinExistence type="predicted"/>
<gene>
    <name evidence="1" type="ORF">D8674_013295</name>
</gene>
<dbReference type="Proteomes" id="UP000327157">
    <property type="component" value="Chromosome 15"/>
</dbReference>
<evidence type="ECO:0000313" key="1">
    <source>
        <dbReference type="EMBL" id="KAB2617426.1"/>
    </source>
</evidence>
<reference evidence="1 2" key="1">
    <citation type="submission" date="2019-09" db="EMBL/GenBank/DDBJ databases">
        <authorList>
            <person name="Ou C."/>
        </authorList>
    </citation>
    <scope>NUCLEOTIDE SEQUENCE [LARGE SCALE GENOMIC DNA]</scope>
    <source>
        <strain evidence="1">S2</strain>
        <tissue evidence="1">Leaf</tissue>
    </source>
</reference>
<evidence type="ECO:0000313" key="2">
    <source>
        <dbReference type="Proteomes" id="UP000327157"/>
    </source>
</evidence>
<dbReference type="EMBL" id="SMOL01000401">
    <property type="protein sequence ID" value="KAB2617426.1"/>
    <property type="molecule type" value="Genomic_DNA"/>
</dbReference>
<dbReference type="AlphaFoldDB" id="A0A5N5GPA4"/>